<dbReference type="OrthoDB" id="9790031at2"/>
<dbReference type="PANTHER" id="PTHR10000">
    <property type="entry name" value="PHOSPHOSERINE PHOSPHATASE"/>
    <property type="match status" value="1"/>
</dbReference>
<reference evidence="1 2" key="1">
    <citation type="submission" date="2018-06" db="EMBL/GenBank/DDBJ databases">
        <authorList>
            <consortium name="Pathogen Informatics"/>
            <person name="Doyle S."/>
        </authorList>
    </citation>
    <scope>NUCLEOTIDE SEQUENCE [LARGE SCALE GENOMIC DNA]</scope>
    <source>
        <strain evidence="2">NCTC 11391</strain>
    </source>
</reference>
<dbReference type="RefSeq" id="WP_002996563.1">
    <property type="nucleotide sequence ID" value="NZ_UHFA01000002.1"/>
</dbReference>
<dbReference type="EMBL" id="UHFA01000002">
    <property type="protein sequence ID" value="SUN37303.1"/>
    <property type="molecule type" value="Genomic_DNA"/>
</dbReference>
<sequence>MSDIKLLALDLDGTLFNRQKEVSLENQSALKEAHNRGVKVVITTGRPLAAIGNLLQELDLISPEDYSITFNSGLVQRNTGQILAKQELTFEDVQKIHAVLEPLGLPVDILSEGIVYSIPSQGQKSLYHLANPLLTFVEIASLDQLTKDIVYNKIVTVCPEDYLDERIAQLPPSLRQDFEVFKSREIILEIMPKGVHKAVGLQLLCDHLGLDASQVMAVGDEENDLSMLKWAGLGVAMANGVDLVKKTANAVTSKTNEESGVAEAVERYILQK</sequence>
<dbReference type="GO" id="GO:0005829">
    <property type="term" value="C:cytosol"/>
    <property type="evidence" value="ECO:0007669"/>
    <property type="project" value="TreeGrafter"/>
</dbReference>
<accession>A0A380JGJ7</accession>
<dbReference type="NCBIfam" id="TIGR01484">
    <property type="entry name" value="HAD-SF-IIB"/>
    <property type="match status" value="1"/>
</dbReference>
<name>A0A380JGJ7_STRDO</name>
<dbReference type="SUPFAM" id="SSF56784">
    <property type="entry name" value="HAD-like"/>
    <property type="match status" value="1"/>
</dbReference>
<dbReference type="CDD" id="cd07516">
    <property type="entry name" value="HAD_Pase"/>
    <property type="match status" value="1"/>
</dbReference>
<dbReference type="Proteomes" id="UP000254082">
    <property type="component" value="Unassembled WGS sequence"/>
</dbReference>
<dbReference type="InterPro" id="IPR023214">
    <property type="entry name" value="HAD_sf"/>
</dbReference>
<dbReference type="GO" id="GO:0000287">
    <property type="term" value="F:magnesium ion binding"/>
    <property type="evidence" value="ECO:0007669"/>
    <property type="project" value="TreeGrafter"/>
</dbReference>
<dbReference type="SFLD" id="SFLDG01140">
    <property type="entry name" value="C2.B:_Phosphomannomutase_and_P"/>
    <property type="match status" value="1"/>
</dbReference>
<dbReference type="NCBIfam" id="TIGR00099">
    <property type="entry name" value="Cof-subfamily"/>
    <property type="match status" value="1"/>
</dbReference>
<keyword evidence="1" id="KW-0378">Hydrolase</keyword>
<evidence type="ECO:0000313" key="2">
    <source>
        <dbReference type="Proteomes" id="UP000254082"/>
    </source>
</evidence>
<dbReference type="InterPro" id="IPR006379">
    <property type="entry name" value="HAD-SF_hydro_IIB"/>
</dbReference>
<proteinExistence type="predicted"/>
<keyword evidence="2" id="KW-1185">Reference proteome</keyword>
<dbReference type="Gene3D" id="3.40.50.1000">
    <property type="entry name" value="HAD superfamily/HAD-like"/>
    <property type="match status" value="1"/>
</dbReference>
<dbReference type="InterPro" id="IPR000150">
    <property type="entry name" value="Cof"/>
</dbReference>
<evidence type="ECO:0000313" key="1">
    <source>
        <dbReference type="EMBL" id="SUN37303.1"/>
    </source>
</evidence>
<dbReference type="GO" id="GO:0016791">
    <property type="term" value="F:phosphatase activity"/>
    <property type="evidence" value="ECO:0007669"/>
    <property type="project" value="TreeGrafter"/>
</dbReference>
<dbReference type="EC" id="3.1.3.-" evidence="1"/>
<dbReference type="AlphaFoldDB" id="A0A380JGJ7"/>
<dbReference type="SFLD" id="SFLDG01144">
    <property type="entry name" value="C2.B.4:_PGP_Like"/>
    <property type="match status" value="1"/>
</dbReference>
<organism evidence="1 2">
    <name type="scientific">Streptococcus downei MFe28</name>
    <dbReference type="NCBI Taxonomy" id="764290"/>
    <lineage>
        <taxon>Bacteria</taxon>
        <taxon>Bacillati</taxon>
        <taxon>Bacillota</taxon>
        <taxon>Bacilli</taxon>
        <taxon>Lactobacillales</taxon>
        <taxon>Streptococcaceae</taxon>
        <taxon>Streptococcus</taxon>
    </lineage>
</organism>
<dbReference type="PANTHER" id="PTHR10000:SF8">
    <property type="entry name" value="HAD SUPERFAMILY HYDROLASE-LIKE, TYPE 3"/>
    <property type="match status" value="1"/>
</dbReference>
<dbReference type="InterPro" id="IPR036412">
    <property type="entry name" value="HAD-like_sf"/>
</dbReference>
<gene>
    <name evidence="1" type="primary">yidA_5</name>
    <name evidence="1" type="ORF">NCTC11391_02050</name>
</gene>
<dbReference type="Gene3D" id="3.30.1240.10">
    <property type="match status" value="1"/>
</dbReference>
<dbReference type="Pfam" id="PF08282">
    <property type="entry name" value="Hydrolase_3"/>
    <property type="match status" value="1"/>
</dbReference>
<protein>
    <submittedName>
        <fullName evidence="1">HAD superfamily hydrolase</fullName>
        <ecNumber evidence="1">3.1.3.-</ecNumber>
    </submittedName>
</protein>
<dbReference type="SFLD" id="SFLDS00003">
    <property type="entry name" value="Haloacid_Dehalogenase"/>
    <property type="match status" value="1"/>
</dbReference>